<dbReference type="Gene3D" id="3.40.50.300">
    <property type="entry name" value="P-loop containing nucleotide triphosphate hydrolases"/>
    <property type="match status" value="1"/>
</dbReference>
<dbReference type="InterPro" id="IPR016192">
    <property type="entry name" value="APOBEC/CMP_deaminase_Zn-bd"/>
</dbReference>
<dbReference type="InterPro" id="IPR002125">
    <property type="entry name" value="CMP_dCMP_dom"/>
</dbReference>
<dbReference type="InterPro" id="IPR016193">
    <property type="entry name" value="Cytidine_deaminase-like"/>
</dbReference>
<dbReference type="GO" id="GO:0008270">
    <property type="term" value="F:zinc ion binding"/>
    <property type="evidence" value="ECO:0007669"/>
    <property type="project" value="InterPro"/>
</dbReference>
<name>A0A2H0LN62_9BACT</name>
<comment type="similarity">
    <text evidence="2">Belongs to the cytidine and deoxycytidylate deaminase family.</text>
</comment>
<sequence length="332" mass="36771">MLIGLTGKNGSGKGEVAKFLSARGFEYKSLSDVVRQELKRRKKPITRKNLIQAGNQLRQNHGAGVLASRLLDDLDIDRHYVIDSIRHPEEVRALKSRKGFVLFEVTAPAKIRFERIKSRARENDPKTLQAFQQLERVEGKSKIGSDQQLNQTLHMADFTVSNAGTLDELHDAIAKLVMKAAKKKERPGWDDYFMGIARVVALRSNCVKRKVAAVIVKDRRIISTGYNGTPRGVKNCNEGGCPRCNSFSTSGTKLEECLCSHGEENAIVQAAYHGVNISGSTLYTTFSPCLMCTKMIINSGIGEVVYNVQYPLGGTALHLLKEAGIKIRKLKV</sequence>
<evidence type="ECO:0000256" key="1">
    <source>
        <dbReference type="ARBA" id="ARBA00001947"/>
    </source>
</evidence>
<comment type="cofactor">
    <cofactor evidence="1">
        <name>Zn(2+)</name>
        <dbReference type="ChEBI" id="CHEBI:29105"/>
    </cofactor>
</comment>
<organism evidence="7 8">
    <name type="scientific">Candidatus Abzuiibacterium crystallinum</name>
    <dbReference type="NCBI Taxonomy" id="1974748"/>
    <lineage>
        <taxon>Bacteria</taxon>
        <taxon>Pseudomonadati</taxon>
        <taxon>Candidatus Omnitrophota</taxon>
        <taxon>Candidatus Abzuiibacterium</taxon>
    </lineage>
</organism>
<dbReference type="Pfam" id="PF00383">
    <property type="entry name" value="dCMP_cyt_deam_1"/>
    <property type="match status" value="1"/>
</dbReference>
<keyword evidence="3" id="KW-0479">Metal-binding</keyword>
<dbReference type="Gene3D" id="3.40.140.10">
    <property type="entry name" value="Cytidine Deaminase, domain 2"/>
    <property type="match status" value="1"/>
</dbReference>
<dbReference type="InterPro" id="IPR027417">
    <property type="entry name" value="P-loop_NTPase"/>
</dbReference>
<evidence type="ECO:0000313" key="7">
    <source>
        <dbReference type="EMBL" id="PIQ85808.1"/>
    </source>
</evidence>
<dbReference type="SUPFAM" id="SSF52540">
    <property type="entry name" value="P-loop containing nucleoside triphosphate hydrolases"/>
    <property type="match status" value="1"/>
</dbReference>
<dbReference type="InterPro" id="IPR015517">
    <property type="entry name" value="dCMP_deaminase-rel"/>
</dbReference>
<evidence type="ECO:0000313" key="8">
    <source>
        <dbReference type="Proteomes" id="UP000230859"/>
    </source>
</evidence>
<dbReference type="GO" id="GO:0004132">
    <property type="term" value="F:dCMP deaminase activity"/>
    <property type="evidence" value="ECO:0007669"/>
    <property type="project" value="TreeGrafter"/>
</dbReference>
<evidence type="ECO:0000256" key="5">
    <source>
        <dbReference type="ARBA" id="ARBA00022833"/>
    </source>
</evidence>
<dbReference type="SUPFAM" id="SSF53927">
    <property type="entry name" value="Cytidine deaminase-like"/>
    <property type="match status" value="1"/>
</dbReference>
<feature type="domain" description="CMP/dCMP-type deaminase" evidence="6">
    <location>
        <begin position="188"/>
        <end position="327"/>
    </location>
</feature>
<dbReference type="Proteomes" id="UP000230859">
    <property type="component" value="Unassembled WGS sequence"/>
</dbReference>
<keyword evidence="5" id="KW-0862">Zinc</keyword>
<accession>A0A2H0LN62</accession>
<dbReference type="EMBL" id="PCVY01000060">
    <property type="protein sequence ID" value="PIQ85808.1"/>
    <property type="molecule type" value="Genomic_DNA"/>
</dbReference>
<evidence type="ECO:0000259" key="6">
    <source>
        <dbReference type="PROSITE" id="PS51747"/>
    </source>
</evidence>
<evidence type="ECO:0000256" key="4">
    <source>
        <dbReference type="ARBA" id="ARBA00022801"/>
    </source>
</evidence>
<dbReference type="InterPro" id="IPR035105">
    <property type="entry name" value="Deoxycytidylate_deaminase_dom"/>
</dbReference>
<gene>
    <name evidence="7" type="ORF">COV74_07270</name>
</gene>
<comment type="caution">
    <text evidence="7">The sequence shown here is derived from an EMBL/GenBank/DDBJ whole genome shotgun (WGS) entry which is preliminary data.</text>
</comment>
<dbReference type="PANTHER" id="PTHR11086:SF18">
    <property type="entry name" value="DEOXYCYTIDYLATE DEAMINASE"/>
    <property type="match status" value="1"/>
</dbReference>
<dbReference type="PROSITE" id="PS00903">
    <property type="entry name" value="CYT_DCMP_DEAMINASES_1"/>
    <property type="match status" value="1"/>
</dbReference>
<proteinExistence type="inferred from homology"/>
<protein>
    <recommendedName>
        <fullName evidence="6">CMP/dCMP-type deaminase domain-containing protein</fullName>
    </recommendedName>
</protein>
<keyword evidence="4" id="KW-0378">Hydrolase</keyword>
<dbReference type="CDD" id="cd01286">
    <property type="entry name" value="deoxycytidylate_deaminase"/>
    <property type="match status" value="1"/>
</dbReference>
<dbReference type="PROSITE" id="PS51747">
    <property type="entry name" value="CYT_DCMP_DEAMINASES_2"/>
    <property type="match status" value="1"/>
</dbReference>
<reference evidence="7 8" key="1">
    <citation type="submission" date="2017-09" db="EMBL/GenBank/DDBJ databases">
        <title>Depth-based differentiation of microbial function through sediment-hosted aquifers and enrichment of novel symbionts in the deep terrestrial subsurface.</title>
        <authorList>
            <person name="Probst A.J."/>
            <person name="Ladd B."/>
            <person name="Jarett J.K."/>
            <person name="Geller-Mcgrath D.E."/>
            <person name="Sieber C.M."/>
            <person name="Emerson J.B."/>
            <person name="Anantharaman K."/>
            <person name="Thomas B.C."/>
            <person name="Malmstrom R."/>
            <person name="Stieglmeier M."/>
            <person name="Klingl A."/>
            <person name="Woyke T."/>
            <person name="Ryan C.M."/>
            <person name="Banfield J.F."/>
        </authorList>
    </citation>
    <scope>NUCLEOTIDE SEQUENCE [LARGE SCALE GENOMIC DNA]</scope>
    <source>
        <strain evidence="7">CG11_big_fil_rev_8_21_14_0_20_45_26</strain>
    </source>
</reference>
<dbReference type="AlphaFoldDB" id="A0A2H0LN62"/>
<dbReference type="GO" id="GO:0005737">
    <property type="term" value="C:cytoplasm"/>
    <property type="evidence" value="ECO:0007669"/>
    <property type="project" value="TreeGrafter"/>
</dbReference>
<evidence type="ECO:0000256" key="2">
    <source>
        <dbReference type="ARBA" id="ARBA00006576"/>
    </source>
</evidence>
<dbReference type="PANTHER" id="PTHR11086">
    <property type="entry name" value="DEOXYCYTIDYLATE DEAMINASE-RELATED"/>
    <property type="match status" value="1"/>
</dbReference>
<evidence type="ECO:0000256" key="3">
    <source>
        <dbReference type="ARBA" id="ARBA00022723"/>
    </source>
</evidence>
<dbReference type="Pfam" id="PF13238">
    <property type="entry name" value="AAA_18"/>
    <property type="match status" value="1"/>
</dbReference>